<dbReference type="Proteomes" id="UP000076078">
    <property type="component" value="Unassembled WGS sequence"/>
</dbReference>
<dbReference type="AlphaFoldDB" id="A0A151Z597"/>
<accession>A0A151Z597</accession>
<reference evidence="1 2" key="1">
    <citation type="submission" date="2015-12" db="EMBL/GenBank/DDBJ databases">
        <title>Dictyostelia acquired genes for synthesis and detection of signals that induce cell-type specialization by lateral gene transfer from prokaryotes.</title>
        <authorList>
            <person name="Gloeckner G."/>
            <person name="Schaap P."/>
        </authorList>
    </citation>
    <scope>NUCLEOTIDE SEQUENCE [LARGE SCALE GENOMIC DNA]</scope>
    <source>
        <strain evidence="1 2">TK</strain>
    </source>
</reference>
<dbReference type="EMBL" id="LODT01000042">
    <property type="protein sequence ID" value="KYQ89142.1"/>
    <property type="molecule type" value="Genomic_DNA"/>
</dbReference>
<evidence type="ECO:0000313" key="1">
    <source>
        <dbReference type="EMBL" id="KYQ89142.1"/>
    </source>
</evidence>
<keyword evidence="2" id="KW-1185">Reference proteome</keyword>
<gene>
    <name evidence="1" type="ORF">DLAC_10382</name>
</gene>
<sequence>MSDNRNVNGAFNFWKQKSIQIQEETEKYNARRNLSSTNLLKNSGDIENNNNNNRTTETIELSDKDFNHEIIYNRFLEKINSENNPIKLRLILVKKTGLKIEISKVSAKLNELVKSMDIVQRSAQEKEINFAETVRITTILHYYLEFTLLPFYNSTYNLNLTYEQFKGLYVSEDAQKIAGKVRLDRIRDFVRDWNQDVHLNTQSRAEEYVNAVKNAYNNNSNIQKSLSKMYDTLESVFQHVTGDKNFSLEE</sequence>
<evidence type="ECO:0000313" key="2">
    <source>
        <dbReference type="Proteomes" id="UP000076078"/>
    </source>
</evidence>
<proteinExistence type="predicted"/>
<protein>
    <submittedName>
        <fullName evidence="1">RasGEF domain-containing protein</fullName>
    </submittedName>
</protein>
<dbReference type="InParanoid" id="A0A151Z597"/>
<organism evidence="1 2">
    <name type="scientific">Tieghemostelium lacteum</name>
    <name type="common">Slime mold</name>
    <name type="synonym">Dictyostelium lacteum</name>
    <dbReference type="NCBI Taxonomy" id="361077"/>
    <lineage>
        <taxon>Eukaryota</taxon>
        <taxon>Amoebozoa</taxon>
        <taxon>Evosea</taxon>
        <taxon>Eumycetozoa</taxon>
        <taxon>Dictyostelia</taxon>
        <taxon>Dictyosteliales</taxon>
        <taxon>Raperosteliaceae</taxon>
        <taxon>Tieghemostelium</taxon>
    </lineage>
</organism>
<name>A0A151Z597_TIELA</name>
<comment type="caution">
    <text evidence="1">The sequence shown here is derived from an EMBL/GenBank/DDBJ whole genome shotgun (WGS) entry which is preliminary data.</text>
</comment>